<dbReference type="EMBL" id="JALJRB010000013">
    <property type="protein sequence ID" value="MCJ8501402.1"/>
    <property type="molecule type" value="Genomic_DNA"/>
</dbReference>
<evidence type="ECO:0000313" key="2">
    <source>
        <dbReference type="Proteomes" id="UP001165427"/>
    </source>
</evidence>
<protein>
    <recommendedName>
        <fullName evidence="3">Homeodomain-like domain-containing protein</fullName>
    </recommendedName>
</protein>
<dbReference type="Proteomes" id="UP001165427">
    <property type="component" value="Unassembled WGS sequence"/>
</dbReference>
<dbReference type="AlphaFoldDB" id="A0AA41UKG1"/>
<name>A0AA41UKG1_9BACT</name>
<keyword evidence="2" id="KW-1185">Reference proteome</keyword>
<dbReference type="RefSeq" id="WP_246908944.1">
    <property type="nucleotide sequence ID" value="NZ_JALJRB010000013.1"/>
</dbReference>
<evidence type="ECO:0000313" key="1">
    <source>
        <dbReference type="EMBL" id="MCJ8501402.1"/>
    </source>
</evidence>
<proteinExistence type="predicted"/>
<sequence>MSIKKYANAEHILPREMLKEVQKYHSGILWIPAPGSFYKERRQLVIALKSQGIETDEIASLAGITRRRVNQILADHRKETDARQVEDSSGM</sequence>
<evidence type="ECO:0008006" key="3">
    <source>
        <dbReference type="Google" id="ProtNLM"/>
    </source>
</evidence>
<reference evidence="1" key="1">
    <citation type="submission" date="2022-04" db="EMBL/GenBank/DDBJ databases">
        <title>Desulfatitalea alkaliphila sp. nov., a novel anaerobic sulfate-reducing bacterium isolated from terrestrial mud volcano, Taman Peninsula, Russia.</title>
        <authorList>
            <person name="Khomyakova M.A."/>
            <person name="Merkel A.Y."/>
            <person name="Slobodkin A.I."/>
        </authorList>
    </citation>
    <scope>NUCLEOTIDE SEQUENCE</scope>
    <source>
        <strain evidence="1">M08but</strain>
    </source>
</reference>
<accession>A0AA41UKG1</accession>
<comment type="caution">
    <text evidence="1">The sequence shown here is derived from an EMBL/GenBank/DDBJ whole genome shotgun (WGS) entry which is preliminary data.</text>
</comment>
<organism evidence="1 2">
    <name type="scientific">Desulfatitalea alkaliphila</name>
    <dbReference type="NCBI Taxonomy" id="2929485"/>
    <lineage>
        <taxon>Bacteria</taxon>
        <taxon>Pseudomonadati</taxon>
        <taxon>Thermodesulfobacteriota</taxon>
        <taxon>Desulfobacteria</taxon>
        <taxon>Desulfobacterales</taxon>
        <taxon>Desulfosarcinaceae</taxon>
        <taxon>Desulfatitalea</taxon>
    </lineage>
</organism>
<dbReference type="InterPro" id="IPR009057">
    <property type="entry name" value="Homeodomain-like_sf"/>
</dbReference>
<dbReference type="SUPFAM" id="SSF46689">
    <property type="entry name" value="Homeodomain-like"/>
    <property type="match status" value="1"/>
</dbReference>
<gene>
    <name evidence="1" type="ORF">MRX98_12525</name>
</gene>